<evidence type="ECO:0000259" key="2">
    <source>
        <dbReference type="Pfam" id="PF09851"/>
    </source>
</evidence>
<keyword evidence="1" id="KW-0472">Membrane</keyword>
<feature type="domain" description="SHOCT" evidence="2">
    <location>
        <begin position="43"/>
        <end position="69"/>
    </location>
</feature>
<protein>
    <submittedName>
        <fullName evidence="3">SHOCT domain-containing protein</fullName>
    </submittedName>
</protein>
<dbReference type="InterPro" id="IPR018649">
    <property type="entry name" value="SHOCT"/>
</dbReference>
<keyword evidence="1" id="KW-0812">Transmembrane</keyword>
<feature type="transmembrane region" description="Helical" evidence="1">
    <location>
        <begin position="14"/>
        <end position="36"/>
    </location>
</feature>
<evidence type="ECO:0000256" key="1">
    <source>
        <dbReference type="SAM" id="Phobius"/>
    </source>
</evidence>
<gene>
    <name evidence="3" type="ORF">V8G58_07850</name>
</gene>
<organism evidence="3 4">
    <name type="scientific">Gaetbulibacter aestuarii</name>
    <dbReference type="NCBI Taxonomy" id="1502358"/>
    <lineage>
        <taxon>Bacteria</taxon>
        <taxon>Pseudomonadati</taxon>
        <taxon>Bacteroidota</taxon>
        <taxon>Flavobacteriia</taxon>
        <taxon>Flavobacteriales</taxon>
        <taxon>Flavobacteriaceae</taxon>
        <taxon>Gaetbulibacter</taxon>
    </lineage>
</organism>
<accession>A0ABW7MYF1</accession>
<dbReference type="RefSeq" id="WP_344741050.1">
    <property type="nucleotide sequence ID" value="NZ_BAABAY010000002.1"/>
</dbReference>
<reference evidence="3 4" key="1">
    <citation type="submission" date="2024-02" db="EMBL/GenBank/DDBJ databases">
        <title>A Gaetbulibacter species isolated from tidal flats and genomic insights of their niches.</title>
        <authorList>
            <person name="Ye Y."/>
        </authorList>
    </citation>
    <scope>NUCLEOTIDE SEQUENCE [LARGE SCALE GENOMIC DNA]</scope>
    <source>
        <strain evidence="3 4">KYW382</strain>
    </source>
</reference>
<proteinExistence type="predicted"/>
<keyword evidence="4" id="KW-1185">Reference proteome</keyword>
<name>A0ABW7MYF1_9FLAO</name>
<dbReference type="Pfam" id="PF09851">
    <property type="entry name" value="SHOCT"/>
    <property type="match status" value="1"/>
</dbReference>
<evidence type="ECO:0000313" key="4">
    <source>
        <dbReference type="Proteomes" id="UP001610100"/>
    </source>
</evidence>
<evidence type="ECO:0000313" key="3">
    <source>
        <dbReference type="EMBL" id="MFH6771847.1"/>
    </source>
</evidence>
<comment type="caution">
    <text evidence="3">The sequence shown here is derived from an EMBL/GenBank/DDBJ whole genome shotgun (WGS) entry which is preliminary data.</text>
</comment>
<sequence>MMNHFYNHMGGMHFWWWVIGSIIIAFVFVTLLFFYLKPSKNEEPLEILKRRFAKGEISQEEFESAKKVLDS</sequence>
<keyword evidence="1" id="KW-1133">Transmembrane helix</keyword>
<dbReference type="Proteomes" id="UP001610100">
    <property type="component" value="Unassembled WGS sequence"/>
</dbReference>
<dbReference type="EMBL" id="JBAWKB010000002">
    <property type="protein sequence ID" value="MFH6771847.1"/>
    <property type="molecule type" value="Genomic_DNA"/>
</dbReference>